<dbReference type="WBParaSite" id="L893_g28649.t1">
    <property type="protein sequence ID" value="L893_g28649.t1"/>
    <property type="gene ID" value="L893_g28649"/>
</dbReference>
<comment type="subunit">
    <text evidence="4">AMPK is a heterotrimer of an alpha catalytic subunit (PRKAA1 or PRKAA2), a beta (PRKAB1 or PRKAB2) and a gamma non-catalytic subunits (PRKAG1, PRKAG2 or PRKAG3). Interacts with FNIP1 and FNIP2.</text>
</comment>
<dbReference type="PANTHER" id="PTHR13780">
    <property type="entry name" value="AMP-ACTIVATED PROTEIN KINASE, GAMMA REGULATORY SUBUNIT"/>
    <property type="match status" value="1"/>
</dbReference>
<dbReference type="SUPFAM" id="SSF54631">
    <property type="entry name" value="CBS-domain pair"/>
    <property type="match status" value="2"/>
</dbReference>
<dbReference type="PROSITE" id="PS51371">
    <property type="entry name" value="CBS"/>
    <property type="match status" value="2"/>
</dbReference>
<keyword evidence="8" id="KW-1185">Reference proteome</keyword>
<feature type="domain" description="CBS" evidence="7">
    <location>
        <begin position="207"/>
        <end position="264"/>
    </location>
</feature>
<dbReference type="GO" id="GO:0005634">
    <property type="term" value="C:nucleus"/>
    <property type="evidence" value="ECO:0007669"/>
    <property type="project" value="TreeGrafter"/>
</dbReference>
<evidence type="ECO:0000259" key="7">
    <source>
        <dbReference type="PROSITE" id="PS51371"/>
    </source>
</evidence>
<proteinExistence type="inferred from homology"/>
<dbReference type="GO" id="GO:0019901">
    <property type="term" value="F:protein kinase binding"/>
    <property type="evidence" value="ECO:0007669"/>
    <property type="project" value="TreeGrafter"/>
</dbReference>
<evidence type="ECO:0000313" key="8">
    <source>
        <dbReference type="Proteomes" id="UP000095287"/>
    </source>
</evidence>
<evidence type="ECO:0000256" key="1">
    <source>
        <dbReference type="ARBA" id="ARBA00006750"/>
    </source>
</evidence>
<reference evidence="9" key="1">
    <citation type="submission" date="2016-11" db="UniProtKB">
        <authorList>
            <consortium name="WormBaseParasite"/>
        </authorList>
    </citation>
    <scope>IDENTIFICATION</scope>
</reference>
<dbReference type="GO" id="GO:0016208">
    <property type="term" value="F:AMP binding"/>
    <property type="evidence" value="ECO:0007669"/>
    <property type="project" value="TreeGrafter"/>
</dbReference>
<keyword evidence="3 5" id="KW-0129">CBS domain</keyword>
<dbReference type="InterPro" id="IPR046342">
    <property type="entry name" value="CBS_dom_sf"/>
</dbReference>
<evidence type="ECO:0000256" key="2">
    <source>
        <dbReference type="ARBA" id="ARBA00022737"/>
    </source>
</evidence>
<accession>A0A1I7ZQX6</accession>
<dbReference type="GO" id="GO:0019887">
    <property type="term" value="F:protein kinase regulator activity"/>
    <property type="evidence" value="ECO:0007669"/>
    <property type="project" value="TreeGrafter"/>
</dbReference>
<organism evidence="8 9">
    <name type="scientific">Steinernema glaseri</name>
    <dbReference type="NCBI Taxonomy" id="37863"/>
    <lineage>
        <taxon>Eukaryota</taxon>
        <taxon>Metazoa</taxon>
        <taxon>Ecdysozoa</taxon>
        <taxon>Nematoda</taxon>
        <taxon>Chromadorea</taxon>
        <taxon>Rhabditida</taxon>
        <taxon>Tylenchina</taxon>
        <taxon>Panagrolaimomorpha</taxon>
        <taxon>Strongyloidoidea</taxon>
        <taxon>Steinernematidae</taxon>
        <taxon>Steinernema</taxon>
    </lineage>
</organism>
<evidence type="ECO:0000313" key="9">
    <source>
        <dbReference type="WBParaSite" id="L893_g28649.t1"/>
    </source>
</evidence>
<protein>
    <submittedName>
        <fullName evidence="9">5'-AMP-activated protein kinase subunit gamma-2</fullName>
    </submittedName>
</protein>
<comment type="similarity">
    <text evidence="1">Belongs to the 5'-AMP-activated protein kinase gamma subunit family.</text>
</comment>
<dbReference type="InterPro" id="IPR000644">
    <property type="entry name" value="CBS_dom"/>
</dbReference>
<feature type="domain" description="CBS" evidence="7">
    <location>
        <begin position="352"/>
        <end position="411"/>
    </location>
</feature>
<dbReference type="SMART" id="SM00116">
    <property type="entry name" value="CBS"/>
    <property type="match status" value="4"/>
</dbReference>
<dbReference type="Pfam" id="PF00571">
    <property type="entry name" value="CBS"/>
    <property type="match status" value="2"/>
</dbReference>
<dbReference type="AlphaFoldDB" id="A0A1I7ZQX6"/>
<dbReference type="Gene3D" id="3.10.580.10">
    <property type="entry name" value="CBS-domain"/>
    <property type="match status" value="2"/>
</dbReference>
<name>A0A1I7ZQX6_9BILA</name>
<evidence type="ECO:0000256" key="4">
    <source>
        <dbReference type="ARBA" id="ARBA00025878"/>
    </source>
</evidence>
<dbReference type="PANTHER" id="PTHR13780:SF99">
    <property type="entry name" value="CBS DOMAIN-CONTAINING PROTEIN"/>
    <property type="match status" value="1"/>
</dbReference>
<feature type="region of interest" description="Disordered" evidence="6">
    <location>
        <begin position="1"/>
        <end position="25"/>
    </location>
</feature>
<dbReference type="GO" id="GO:0005737">
    <property type="term" value="C:cytoplasm"/>
    <property type="evidence" value="ECO:0007669"/>
    <property type="project" value="TreeGrafter"/>
</dbReference>
<evidence type="ECO:0000256" key="6">
    <source>
        <dbReference type="SAM" id="MobiDB-lite"/>
    </source>
</evidence>
<evidence type="ECO:0000256" key="3">
    <source>
        <dbReference type="ARBA" id="ARBA00023122"/>
    </source>
</evidence>
<sequence>MESLRHRTNDVNQNEVAGGNDDIPNGITISVKKTKPQPIPVSPDAPPVFDHIRAFSPTPRSSHPTSLSRLSSNIYIASSCSSYHPDAQFAARFLDHLEANGQDNDWFVYKTFMKAHSCYDITPHHAKLLAVDTKMPMHKAWSYVLDSCQRSAILWDSHLERYVGMLTITDFIRVYLQEYKKDPSGERLKALTKRPVASWLKLLANTERPQELLVVSVTDCLYTAVESLCSNEIHRLPIVDAGEVVFLLTRRNVLKFLYAYLNELPCPEFMAKTPQELGIGSWNNIWTVPEYTPLVEVLRLLMDESISAVPVIYDDGNITTFAKADMIAVAAKMNFLIDLSMPVREALQLCGKSHDHLFVFATNQTLKEVVETIVENAVHCVYITDQFNEIIAAISLSDILKKIVLAPDSPSPSRSNVHLNII</sequence>
<dbReference type="GO" id="GO:0031588">
    <property type="term" value="C:nucleotide-activated protein kinase complex"/>
    <property type="evidence" value="ECO:0007669"/>
    <property type="project" value="TreeGrafter"/>
</dbReference>
<dbReference type="InterPro" id="IPR050511">
    <property type="entry name" value="AMPK_gamma/SDS23_families"/>
</dbReference>
<dbReference type="Proteomes" id="UP000095287">
    <property type="component" value="Unplaced"/>
</dbReference>
<keyword evidence="2" id="KW-0677">Repeat</keyword>
<evidence type="ECO:0000256" key="5">
    <source>
        <dbReference type="PROSITE-ProRule" id="PRU00703"/>
    </source>
</evidence>